<feature type="transmembrane region" description="Helical" evidence="6">
    <location>
        <begin position="28"/>
        <end position="51"/>
    </location>
</feature>
<keyword evidence="5 6" id="KW-0472">Membrane</keyword>
<comment type="similarity">
    <text evidence="2">Belongs to the CcmB/CycW/HelB family.</text>
</comment>
<organism evidence="10">
    <name type="scientific">Salmonella enterica</name>
    <name type="common">Salmonella choleraesuis</name>
    <dbReference type="NCBI Taxonomy" id="28901"/>
    <lineage>
        <taxon>Bacteria</taxon>
        <taxon>Pseudomonadati</taxon>
        <taxon>Pseudomonadota</taxon>
        <taxon>Gammaproteobacteria</taxon>
        <taxon>Enterobacterales</taxon>
        <taxon>Enterobacteriaceae</taxon>
        <taxon>Salmonella</taxon>
    </lineage>
</organism>
<keyword evidence="3 6" id="KW-0812">Transmembrane</keyword>
<reference evidence="10" key="2">
    <citation type="submission" date="2020-02" db="EMBL/GenBank/DDBJ databases">
        <authorList>
            <consortium name="NCBI Pathogen Detection Project"/>
        </authorList>
    </citation>
    <scope>NUCLEOTIDE SEQUENCE</scope>
    <source>
        <strain evidence="8">SL1_128</strain>
        <strain evidence="7">SL1_70</strain>
        <strain evidence="9">SL1_7406</strain>
        <strain evidence="10">SL1_7436</strain>
    </source>
</reference>
<comment type="caution">
    <text evidence="10">The sequence shown here is derived from an EMBL/GenBank/DDBJ whole genome shotgun (WGS) entry which is preliminary data.</text>
</comment>
<evidence type="ECO:0000313" key="8">
    <source>
        <dbReference type="EMBL" id="HAE3039183.1"/>
    </source>
</evidence>
<dbReference type="AlphaFoldDB" id="A0A755F2Z9"/>
<dbReference type="GO" id="GO:0015232">
    <property type="term" value="F:heme transmembrane transporter activity"/>
    <property type="evidence" value="ECO:0007669"/>
    <property type="project" value="InterPro"/>
</dbReference>
<evidence type="ECO:0000256" key="2">
    <source>
        <dbReference type="ARBA" id="ARBA00010544"/>
    </source>
</evidence>
<keyword evidence="4 6" id="KW-1133">Transmembrane helix</keyword>
<dbReference type="InterPro" id="IPR003544">
    <property type="entry name" value="Cyt_c_biogenesis_CcmB"/>
</dbReference>
<evidence type="ECO:0000256" key="1">
    <source>
        <dbReference type="ARBA" id="ARBA00004141"/>
    </source>
</evidence>
<evidence type="ECO:0000256" key="3">
    <source>
        <dbReference type="ARBA" id="ARBA00022692"/>
    </source>
</evidence>
<dbReference type="GO" id="GO:0017004">
    <property type="term" value="P:cytochrome complex assembly"/>
    <property type="evidence" value="ECO:0007669"/>
    <property type="project" value="InterPro"/>
</dbReference>
<name>A0A755F2Z9_SALER</name>
<evidence type="ECO:0000256" key="5">
    <source>
        <dbReference type="ARBA" id="ARBA00023136"/>
    </source>
</evidence>
<comment type="subcellular location">
    <subcellularLocation>
        <location evidence="1">Membrane</location>
        <topology evidence="1">Multi-pass membrane protein</topology>
    </subcellularLocation>
</comment>
<dbReference type="EMBL" id="DAARML010000034">
    <property type="protein sequence ID" value="HAE3039183.1"/>
    <property type="molecule type" value="Genomic_DNA"/>
</dbReference>
<evidence type="ECO:0000313" key="7">
    <source>
        <dbReference type="EMBL" id="HAC7399580.1"/>
    </source>
</evidence>
<dbReference type="Pfam" id="PF03379">
    <property type="entry name" value="CcmB"/>
    <property type="match status" value="1"/>
</dbReference>
<dbReference type="EMBL" id="DAAMMX010000017">
    <property type="protein sequence ID" value="HAC7399580.1"/>
    <property type="molecule type" value="Genomic_DNA"/>
</dbReference>
<gene>
    <name evidence="7" type="ORF">G0F00_24140</name>
    <name evidence="8" type="ORF">G3421_004812</name>
    <name evidence="9" type="ORF">G6340_004556</name>
    <name evidence="10" type="ORF">G6342_004555</name>
</gene>
<accession>A0A755F2Z9</accession>
<evidence type="ECO:0000256" key="6">
    <source>
        <dbReference type="SAM" id="Phobius"/>
    </source>
</evidence>
<protein>
    <submittedName>
        <fullName evidence="10">Heme exporter protein CcmB</fullName>
    </submittedName>
</protein>
<sequence>VLPLSVPVLIFATAAMDAASMHLPVDGYLAVLGALLAGSATLSPFATAAALRLSVQ</sequence>
<dbReference type="GO" id="GO:0016020">
    <property type="term" value="C:membrane"/>
    <property type="evidence" value="ECO:0007669"/>
    <property type="project" value="UniProtKB-SubCell"/>
</dbReference>
<evidence type="ECO:0000256" key="4">
    <source>
        <dbReference type="ARBA" id="ARBA00022989"/>
    </source>
</evidence>
<dbReference type="EMBL" id="DAAWRQ010000017">
    <property type="protein sequence ID" value="HAF9123346.1"/>
    <property type="molecule type" value="Genomic_DNA"/>
</dbReference>
<feature type="non-terminal residue" evidence="10">
    <location>
        <position position="1"/>
    </location>
</feature>
<reference evidence="10" key="1">
    <citation type="journal article" date="2018" name="Genome Biol.">
        <title>SKESA: strategic k-mer extension for scrupulous assemblies.</title>
        <authorList>
            <person name="Souvorov A."/>
            <person name="Agarwala R."/>
            <person name="Lipman D.J."/>
        </authorList>
    </citation>
    <scope>NUCLEOTIDE SEQUENCE</scope>
    <source>
        <strain evidence="8">SL1_128</strain>
        <strain evidence="7">SL1_70</strain>
        <strain evidence="9">SL1_7406</strain>
        <strain evidence="10">SL1_7436</strain>
    </source>
</reference>
<dbReference type="EMBL" id="DAAWSU010000019">
    <property type="protein sequence ID" value="HAF9263837.1"/>
    <property type="molecule type" value="Genomic_DNA"/>
</dbReference>
<evidence type="ECO:0000313" key="9">
    <source>
        <dbReference type="EMBL" id="HAF9123346.1"/>
    </source>
</evidence>
<evidence type="ECO:0000313" key="10">
    <source>
        <dbReference type="EMBL" id="HAF9263837.1"/>
    </source>
</evidence>
<proteinExistence type="inferred from homology"/>